<dbReference type="STRING" id="1379.HMPREF3186_00344"/>
<dbReference type="AlphaFoldDB" id="A0A134A5B4"/>
<dbReference type="PROSITE" id="PS50930">
    <property type="entry name" value="HTH_LYTTR"/>
    <property type="match status" value="1"/>
</dbReference>
<feature type="domain" description="HTH LytTR-type" evidence="1">
    <location>
        <begin position="44"/>
        <end position="148"/>
    </location>
</feature>
<dbReference type="InterPro" id="IPR046947">
    <property type="entry name" value="LytR-like"/>
</dbReference>
<dbReference type="SMART" id="SM00850">
    <property type="entry name" value="LytTR"/>
    <property type="match status" value="1"/>
</dbReference>
<reference evidence="3" key="1">
    <citation type="submission" date="2016-01" db="EMBL/GenBank/DDBJ databases">
        <authorList>
            <person name="Mitreva M."/>
            <person name="Pepin K.H."/>
            <person name="Mihindukulasuriya K.A."/>
            <person name="Fulton R."/>
            <person name="Fronick C."/>
            <person name="O'Laughlin M."/>
            <person name="Miner T."/>
            <person name="Herter B."/>
            <person name="Rosa B.A."/>
            <person name="Cordes M."/>
            <person name="Tomlinson C."/>
            <person name="Wollam A."/>
            <person name="Palsikar V.B."/>
            <person name="Mardis E.R."/>
            <person name="Wilson R.K."/>
        </authorList>
    </citation>
    <scope>NUCLEOTIDE SEQUENCE [LARGE SCALE GENOMIC DNA]</scope>
    <source>
        <strain evidence="3">DNF01167</strain>
    </source>
</reference>
<evidence type="ECO:0000313" key="2">
    <source>
        <dbReference type="EMBL" id="KXB62879.1"/>
    </source>
</evidence>
<gene>
    <name evidence="2" type="ORF">HMPREF3186_00344</name>
</gene>
<dbReference type="GO" id="GO:0003677">
    <property type="term" value="F:DNA binding"/>
    <property type="evidence" value="ECO:0007669"/>
    <property type="project" value="UniProtKB-KW"/>
</dbReference>
<dbReference type="PANTHER" id="PTHR37299:SF4">
    <property type="entry name" value="TRANSCRIPTIONAL REGULATOR"/>
    <property type="match status" value="1"/>
</dbReference>
<dbReference type="GO" id="GO:0000156">
    <property type="term" value="F:phosphorelay response regulator activity"/>
    <property type="evidence" value="ECO:0007669"/>
    <property type="project" value="InterPro"/>
</dbReference>
<proteinExistence type="predicted"/>
<dbReference type="Proteomes" id="UP000070355">
    <property type="component" value="Unassembled WGS sequence"/>
</dbReference>
<dbReference type="Pfam" id="PF04397">
    <property type="entry name" value="LytTR"/>
    <property type="match status" value="1"/>
</dbReference>
<protein>
    <submittedName>
        <fullName evidence="2">LytTr DNA-binding domain protein</fullName>
    </submittedName>
</protein>
<comment type="caution">
    <text evidence="2">The sequence shown here is derived from an EMBL/GenBank/DDBJ whole genome shotgun (WGS) entry which is preliminary data.</text>
</comment>
<dbReference type="EMBL" id="LSDC01000020">
    <property type="protein sequence ID" value="KXB62879.1"/>
    <property type="molecule type" value="Genomic_DNA"/>
</dbReference>
<dbReference type="RefSeq" id="WP_060913632.1">
    <property type="nucleotide sequence ID" value="NZ_KQ959927.1"/>
</dbReference>
<keyword evidence="2" id="KW-0238">DNA-binding</keyword>
<dbReference type="OrthoDB" id="9808614at2"/>
<dbReference type="Gene3D" id="2.40.50.1020">
    <property type="entry name" value="LytTr DNA-binding domain"/>
    <property type="match status" value="1"/>
</dbReference>
<evidence type="ECO:0000259" key="1">
    <source>
        <dbReference type="PROSITE" id="PS50930"/>
    </source>
</evidence>
<dbReference type="PANTHER" id="PTHR37299">
    <property type="entry name" value="TRANSCRIPTIONAL REGULATOR-RELATED"/>
    <property type="match status" value="1"/>
</dbReference>
<sequence>MKINIELDSNLKEIELVIKTPDLNSDVILIKELVEKAIVNSQKIVFYKGDSEYFIPLESILFFETDDNKVYAHTTDKFFEVKFKLYELEQLIPFYYCRISKSSIINTKAIYSLEKSFSGSSTASFSNSKKQVHISRHYYKILKDKLKEMR</sequence>
<dbReference type="InterPro" id="IPR007492">
    <property type="entry name" value="LytTR_DNA-bd_dom"/>
</dbReference>
<accession>A0A134A5B4</accession>
<evidence type="ECO:0000313" key="3">
    <source>
        <dbReference type="Proteomes" id="UP000070355"/>
    </source>
</evidence>
<dbReference type="PATRIC" id="fig|1379.3.peg.339"/>
<name>A0A134A5B4_9BACL</name>
<organism evidence="2 3">
    <name type="scientific">Gemella haemolysans</name>
    <dbReference type="NCBI Taxonomy" id="1379"/>
    <lineage>
        <taxon>Bacteria</taxon>
        <taxon>Bacillati</taxon>
        <taxon>Bacillota</taxon>
        <taxon>Bacilli</taxon>
        <taxon>Bacillales</taxon>
        <taxon>Gemellaceae</taxon>
        <taxon>Gemella</taxon>
    </lineage>
</organism>